<organism evidence="1">
    <name type="scientific">marine metagenome</name>
    <dbReference type="NCBI Taxonomy" id="408172"/>
    <lineage>
        <taxon>unclassified sequences</taxon>
        <taxon>metagenomes</taxon>
        <taxon>ecological metagenomes</taxon>
    </lineage>
</organism>
<accession>A0A382UHH1</accession>
<dbReference type="EMBL" id="UINC01143937">
    <property type="protein sequence ID" value="SVD33151.1"/>
    <property type="molecule type" value="Genomic_DNA"/>
</dbReference>
<name>A0A382UHH1_9ZZZZ</name>
<protein>
    <submittedName>
        <fullName evidence="1">Uncharacterized protein</fullName>
    </submittedName>
</protein>
<sequence>MTTSSTATFNLDLNEIVEEAFERAGSELRSGYDLKTARRS</sequence>
<feature type="non-terminal residue" evidence="1">
    <location>
        <position position="40"/>
    </location>
</feature>
<evidence type="ECO:0000313" key="1">
    <source>
        <dbReference type="EMBL" id="SVD33151.1"/>
    </source>
</evidence>
<proteinExistence type="predicted"/>
<gene>
    <name evidence="1" type="ORF">METZ01_LOCUS386005</name>
</gene>
<reference evidence="1" key="1">
    <citation type="submission" date="2018-05" db="EMBL/GenBank/DDBJ databases">
        <authorList>
            <person name="Lanie J.A."/>
            <person name="Ng W.-L."/>
            <person name="Kazmierczak K.M."/>
            <person name="Andrzejewski T.M."/>
            <person name="Davidsen T.M."/>
            <person name="Wayne K.J."/>
            <person name="Tettelin H."/>
            <person name="Glass J.I."/>
            <person name="Rusch D."/>
            <person name="Podicherti R."/>
            <person name="Tsui H.-C.T."/>
            <person name="Winkler M.E."/>
        </authorList>
    </citation>
    <scope>NUCLEOTIDE SEQUENCE</scope>
</reference>
<dbReference type="AlphaFoldDB" id="A0A382UHH1"/>